<dbReference type="CDD" id="cd01439">
    <property type="entry name" value="TCCD_inducible_PARP_like"/>
    <property type="match status" value="1"/>
</dbReference>
<evidence type="ECO:0000256" key="7">
    <source>
        <dbReference type="PROSITE-ProRule" id="PRU00723"/>
    </source>
</evidence>
<dbReference type="KEGG" id="char:105912487"/>
<dbReference type="RefSeq" id="XP_042566082.1">
    <property type="nucleotide sequence ID" value="XM_042710148.1"/>
</dbReference>
<feature type="domain" description="C3H1-type" evidence="9">
    <location>
        <begin position="80"/>
        <end position="101"/>
    </location>
</feature>
<evidence type="ECO:0000259" key="11">
    <source>
        <dbReference type="PROSITE" id="PS51059"/>
    </source>
</evidence>
<evidence type="ECO:0000313" key="13">
    <source>
        <dbReference type="RefSeq" id="XP_042566082.1"/>
    </source>
</evidence>
<proteinExistence type="inferred from homology"/>
<dbReference type="GO" id="GO:0008270">
    <property type="term" value="F:zinc ion binding"/>
    <property type="evidence" value="ECO:0007669"/>
    <property type="project" value="UniProtKB-KW"/>
</dbReference>
<evidence type="ECO:0000256" key="5">
    <source>
        <dbReference type="ARBA" id="ARBA00022833"/>
    </source>
</evidence>
<dbReference type="Pfam" id="PF23466">
    <property type="entry name" value="WWE_4"/>
    <property type="match status" value="2"/>
</dbReference>
<dbReference type="GeneID" id="105912487"/>
<gene>
    <name evidence="13" type="primary">LOC105912487</name>
</gene>
<evidence type="ECO:0000313" key="12">
    <source>
        <dbReference type="Proteomes" id="UP000515152"/>
    </source>
</evidence>
<protein>
    <submittedName>
        <fullName evidence="13">Protein mono-ADP-ribosyltransferase PARP12-like</fullName>
    </submittedName>
</protein>
<dbReference type="PROSITE" id="PS50918">
    <property type="entry name" value="WWE"/>
    <property type="match status" value="1"/>
</dbReference>
<feature type="compositionally biased region" description="Basic and acidic residues" evidence="8">
    <location>
        <begin position="506"/>
        <end position="516"/>
    </location>
</feature>
<organism evidence="12 13">
    <name type="scientific">Clupea harengus</name>
    <name type="common">Atlantic herring</name>
    <dbReference type="NCBI Taxonomy" id="7950"/>
    <lineage>
        <taxon>Eukaryota</taxon>
        <taxon>Metazoa</taxon>
        <taxon>Chordata</taxon>
        <taxon>Craniata</taxon>
        <taxon>Vertebrata</taxon>
        <taxon>Euteleostomi</taxon>
        <taxon>Actinopterygii</taxon>
        <taxon>Neopterygii</taxon>
        <taxon>Teleostei</taxon>
        <taxon>Clupei</taxon>
        <taxon>Clupeiformes</taxon>
        <taxon>Clupeoidei</taxon>
        <taxon>Clupeidae</taxon>
        <taxon>Clupea</taxon>
    </lineage>
</organism>
<keyword evidence="12" id="KW-1185">Reference proteome</keyword>
<dbReference type="InterPro" id="IPR051712">
    <property type="entry name" value="ARTD-AVP"/>
</dbReference>
<keyword evidence="4 7" id="KW-0863">Zinc-finger</keyword>
<dbReference type="InterPro" id="IPR004170">
    <property type="entry name" value="WWE_dom"/>
</dbReference>
<dbReference type="Proteomes" id="UP000515152">
    <property type="component" value="Chromosome 16"/>
</dbReference>
<dbReference type="PANTHER" id="PTHR45740">
    <property type="entry name" value="POLY [ADP-RIBOSE] POLYMERASE"/>
    <property type="match status" value="1"/>
</dbReference>
<reference evidence="13" key="1">
    <citation type="submission" date="2025-08" db="UniProtKB">
        <authorList>
            <consortium name="RefSeq"/>
        </authorList>
    </citation>
    <scope>IDENTIFICATION</scope>
</reference>
<dbReference type="PROSITE" id="PS50103">
    <property type="entry name" value="ZF_C3H1"/>
    <property type="match status" value="1"/>
</dbReference>
<comment type="similarity">
    <text evidence="6">Belongs to the ARTD/PARP family.</text>
</comment>
<dbReference type="GO" id="GO:1990404">
    <property type="term" value="F:NAD+-protein mono-ADP-ribosyltransferase activity"/>
    <property type="evidence" value="ECO:0007669"/>
    <property type="project" value="TreeGrafter"/>
</dbReference>
<accession>A0A8M1KQC2</accession>
<dbReference type="InterPro" id="IPR057602">
    <property type="entry name" value="Zfn-CCCH_PARP12"/>
</dbReference>
<dbReference type="OrthoDB" id="6133115at2759"/>
<dbReference type="Pfam" id="PF00644">
    <property type="entry name" value="PARP"/>
    <property type="match status" value="1"/>
</dbReference>
<evidence type="ECO:0000256" key="6">
    <source>
        <dbReference type="ARBA" id="ARBA00024347"/>
    </source>
</evidence>
<dbReference type="PANTHER" id="PTHR45740:SF15">
    <property type="entry name" value="ZINC FINGER CCCH TYPE DOMAIN CONTAINING 1-LIKE"/>
    <property type="match status" value="1"/>
</dbReference>
<sequence length="992" mass="112959">MSEANILKIICGNGGAIDYERLLELASGFPDINCFEFDSLIENEQLFSLTENSGVKQVLAKTNVRLCKVRDCTGCKNLHLCKFYLHGECKGRRCGYGHNLNSDHNAKVLSEHQLQRLSRAEIRQLLLHNDSPHSLLPPLCMSYNHGEGDYGRCDDKDNCTRLHICEGYIQGTCDSGNCGRSHDFFEPHPMRTLRGRGVLSGMVGSMLSVYRNILVLRGTLAKDVKSNPGAKNRSGRTEIKEICLSFVKADCKQRNRCWRVHSKMPYQWQFKAGETWTDFPISEDIERNFCNPSCASFIDLSVKCDPVCFDTMTCGPQEVRRLSTAPSVLMPDFILTTEWLWYWEDEYGEWVPYSSIKEMHRMSSVSSSDLSLTVEFMRFPELILQPVVVAQSWRALDRWLRGYNHGEGDYGRCDDKDNCTRLHICEGYIQGTCDSGDCGRSHDFFEPHPMRSLRGRGVPSGMVGSMLSVYRNILVLRGTLKSNAGAKNRSGRRGKGGGGTTTSGVAKDESSPARPDRCWRVHSKMPYQWQFKAGETWNDFPISEDIERDFCNPSCASFIALSVKCDPVCFDTMTCGPQEVRRLSTAPSVLMPDFILTTEWLWYWEDENGEWVPYSSIWRGFKMEDIFLWQPPMMLQFYTEESHRMSSVSSSDLEKRYQEDNNAVVLFTAGQEHYELSFKDMEQKNVYYGTPRQVRRRPEFISSVGVQTARTSKRRGPVSSQHGRGVPGYWDKSAVPETGYKRVTLLSTNRDYLKVQELFCKTLSGFDIISIERIQNKELWEDFQTKRERMTKANKDKKYVAGERLLFHGTDSKFIDAICYQNFDWRKSGANGTVYGEGCYFARDARYSNSYTSDHSVRSMFVCRVLAGSYTRGQSQYRLPPSIDGGLLLYDSCVNDVRDPSIFVVFDKQQVYPEFLITYTEHVYPTDLTDSSPDYASSAVSGLLSPIKTTAPLSTTTSSDAWSSFLPPPTSQRSQDLYNVPKATPRDECILL</sequence>
<feature type="region of interest" description="Disordered" evidence="8">
    <location>
        <begin position="957"/>
        <end position="977"/>
    </location>
</feature>
<evidence type="ECO:0000259" key="9">
    <source>
        <dbReference type="PROSITE" id="PS50103"/>
    </source>
</evidence>
<evidence type="ECO:0000256" key="2">
    <source>
        <dbReference type="ARBA" id="ARBA00022723"/>
    </source>
</evidence>
<dbReference type="InterPro" id="IPR000571">
    <property type="entry name" value="Znf_CCCH"/>
</dbReference>
<dbReference type="Pfam" id="PF25261">
    <property type="entry name" value="zf-CCCH_PARP12"/>
    <property type="match status" value="1"/>
</dbReference>
<evidence type="ECO:0000256" key="8">
    <source>
        <dbReference type="SAM" id="MobiDB-lite"/>
    </source>
</evidence>
<evidence type="ECO:0000256" key="1">
    <source>
        <dbReference type="ARBA" id="ARBA00022553"/>
    </source>
</evidence>
<keyword evidence="3" id="KW-0677">Repeat</keyword>
<dbReference type="Pfam" id="PF02825">
    <property type="entry name" value="WWE"/>
    <property type="match status" value="1"/>
</dbReference>
<keyword evidence="2 7" id="KW-0479">Metal-binding</keyword>
<feature type="zinc finger region" description="C3H1-type" evidence="7">
    <location>
        <begin position="80"/>
        <end position="101"/>
    </location>
</feature>
<keyword evidence="5 7" id="KW-0862">Zinc</keyword>
<dbReference type="InterPro" id="IPR012317">
    <property type="entry name" value="Poly(ADP-ribose)pol_cat_dom"/>
</dbReference>
<evidence type="ECO:0000259" key="10">
    <source>
        <dbReference type="PROSITE" id="PS50918"/>
    </source>
</evidence>
<feature type="domain" description="PARP catalytic" evidence="11">
    <location>
        <begin position="726"/>
        <end position="940"/>
    </location>
</feature>
<dbReference type="AlphaFoldDB" id="A0A8M1KQC2"/>
<keyword evidence="1" id="KW-0597">Phosphoprotein</keyword>
<feature type="domain" description="WWE" evidence="10">
    <location>
        <begin position="588"/>
        <end position="696"/>
    </location>
</feature>
<name>A0A8M1KQC2_CLUHA</name>
<evidence type="ECO:0000256" key="4">
    <source>
        <dbReference type="ARBA" id="ARBA00022771"/>
    </source>
</evidence>
<dbReference type="GO" id="GO:0005634">
    <property type="term" value="C:nucleus"/>
    <property type="evidence" value="ECO:0007669"/>
    <property type="project" value="TreeGrafter"/>
</dbReference>
<evidence type="ECO:0000256" key="3">
    <source>
        <dbReference type="ARBA" id="ARBA00022737"/>
    </source>
</evidence>
<feature type="region of interest" description="Disordered" evidence="8">
    <location>
        <begin position="484"/>
        <end position="516"/>
    </location>
</feature>
<dbReference type="PROSITE" id="PS51059">
    <property type="entry name" value="PARP_CATALYTIC"/>
    <property type="match status" value="1"/>
</dbReference>
<dbReference type="SMART" id="SM00356">
    <property type="entry name" value="ZnF_C3H1"/>
    <property type="match status" value="4"/>
</dbReference>
<dbReference type="GO" id="GO:0003950">
    <property type="term" value="F:NAD+ poly-ADP-ribosyltransferase activity"/>
    <property type="evidence" value="ECO:0007669"/>
    <property type="project" value="InterPro"/>
</dbReference>